<keyword evidence="1" id="KW-0472">Membrane</keyword>
<evidence type="ECO:0000313" key="2">
    <source>
        <dbReference type="EMBL" id="QLG28924.1"/>
    </source>
</evidence>
<proteinExistence type="predicted"/>
<dbReference type="KEGG" id="halg:HUG10_15850"/>
<organism evidence="2 3">
    <name type="scientific">Halorarum halophilum</name>
    <dbReference type="NCBI Taxonomy" id="2743090"/>
    <lineage>
        <taxon>Archaea</taxon>
        <taxon>Methanobacteriati</taxon>
        <taxon>Methanobacteriota</taxon>
        <taxon>Stenosarchaea group</taxon>
        <taxon>Halobacteria</taxon>
        <taxon>Halobacteriales</taxon>
        <taxon>Haloferacaceae</taxon>
        <taxon>Halorarum</taxon>
    </lineage>
</organism>
<sequence>MAVPTDRRKAMIAFLLFLVVMGAGIGTWNSQQISSCQEEFGEDPEVVAECKSSLRDIVRLVSISLIGISIVGLGVVLLKESIN</sequence>
<reference evidence="2 3" key="1">
    <citation type="submission" date="2020-07" db="EMBL/GenBank/DDBJ databases">
        <title>Gai3-2, isolated from salt lake.</title>
        <authorList>
            <person name="Cui H."/>
            <person name="Shi X."/>
        </authorList>
    </citation>
    <scope>NUCLEOTIDE SEQUENCE [LARGE SCALE GENOMIC DNA]</scope>
    <source>
        <strain evidence="2 3">Gai3-2</strain>
    </source>
</reference>
<feature type="transmembrane region" description="Helical" evidence="1">
    <location>
        <begin position="57"/>
        <end position="78"/>
    </location>
</feature>
<keyword evidence="1" id="KW-1133">Transmembrane helix</keyword>
<gene>
    <name evidence="2" type="ORF">HUG10_15850</name>
</gene>
<feature type="transmembrane region" description="Helical" evidence="1">
    <location>
        <begin position="12"/>
        <end position="30"/>
    </location>
</feature>
<keyword evidence="1" id="KW-0812">Transmembrane</keyword>
<dbReference type="GeneID" id="56030337"/>
<evidence type="ECO:0000313" key="3">
    <source>
        <dbReference type="Proteomes" id="UP000509750"/>
    </source>
</evidence>
<dbReference type="RefSeq" id="WP_179170498.1">
    <property type="nucleotide sequence ID" value="NZ_CP058529.1"/>
</dbReference>
<protein>
    <submittedName>
        <fullName evidence="2">Uncharacterized protein</fullName>
    </submittedName>
</protein>
<dbReference type="AlphaFoldDB" id="A0A7D5GMZ1"/>
<evidence type="ECO:0000256" key="1">
    <source>
        <dbReference type="SAM" id="Phobius"/>
    </source>
</evidence>
<dbReference type="Proteomes" id="UP000509750">
    <property type="component" value="Chromosome"/>
</dbReference>
<accession>A0A7D5GMZ1</accession>
<dbReference type="EMBL" id="CP058529">
    <property type="protein sequence ID" value="QLG28924.1"/>
    <property type="molecule type" value="Genomic_DNA"/>
</dbReference>
<name>A0A7D5GMZ1_9EURY</name>
<keyword evidence="3" id="KW-1185">Reference proteome</keyword>